<dbReference type="EMBL" id="QKWP01000443">
    <property type="protein sequence ID" value="RIB19949.1"/>
    <property type="molecule type" value="Genomic_DNA"/>
</dbReference>
<reference evidence="1 2" key="1">
    <citation type="submission" date="2018-06" db="EMBL/GenBank/DDBJ databases">
        <title>Comparative genomics reveals the genomic features of Rhizophagus irregularis, R. cerebriforme, R. diaphanum and Gigaspora rosea, and their symbiotic lifestyle signature.</title>
        <authorList>
            <person name="Morin E."/>
            <person name="San Clemente H."/>
            <person name="Chen E.C.H."/>
            <person name="De La Providencia I."/>
            <person name="Hainaut M."/>
            <person name="Kuo A."/>
            <person name="Kohler A."/>
            <person name="Murat C."/>
            <person name="Tang N."/>
            <person name="Roy S."/>
            <person name="Loubradou J."/>
            <person name="Henrissat B."/>
            <person name="Grigoriev I.V."/>
            <person name="Corradi N."/>
            <person name="Roux C."/>
            <person name="Martin F.M."/>
        </authorList>
    </citation>
    <scope>NUCLEOTIDE SEQUENCE [LARGE SCALE GENOMIC DNA]</scope>
    <source>
        <strain evidence="1 2">DAOM 194757</strain>
    </source>
</reference>
<accession>A0A397VG41</accession>
<gene>
    <name evidence="1" type="ORF">C2G38_2180468</name>
</gene>
<organism evidence="1 2">
    <name type="scientific">Gigaspora rosea</name>
    <dbReference type="NCBI Taxonomy" id="44941"/>
    <lineage>
        <taxon>Eukaryota</taxon>
        <taxon>Fungi</taxon>
        <taxon>Fungi incertae sedis</taxon>
        <taxon>Mucoromycota</taxon>
        <taxon>Glomeromycotina</taxon>
        <taxon>Glomeromycetes</taxon>
        <taxon>Diversisporales</taxon>
        <taxon>Gigasporaceae</taxon>
        <taxon>Gigaspora</taxon>
    </lineage>
</organism>
<proteinExistence type="predicted"/>
<evidence type="ECO:0000313" key="1">
    <source>
        <dbReference type="EMBL" id="RIB19949.1"/>
    </source>
</evidence>
<name>A0A397VG41_9GLOM</name>
<dbReference type="AlphaFoldDB" id="A0A397VG41"/>
<keyword evidence="2" id="KW-1185">Reference proteome</keyword>
<sequence length="134" mass="15122">MNTRILTELGSWAPNDATPTENGKWLPDRRVVDVVIARVVEFGIVRAVVLLEPWSFVAFGVPVGIDFVTCCGPMLSFQHEYTLQELYADFSDLSITMKYMDKDHDKRPIATKIIETITVVFQLDVAFGRSKVLV</sequence>
<comment type="caution">
    <text evidence="1">The sequence shown here is derived from an EMBL/GenBank/DDBJ whole genome shotgun (WGS) entry which is preliminary data.</text>
</comment>
<dbReference type="Proteomes" id="UP000266673">
    <property type="component" value="Unassembled WGS sequence"/>
</dbReference>
<protein>
    <submittedName>
        <fullName evidence="1">Uncharacterized protein</fullName>
    </submittedName>
</protein>
<evidence type="ECO:0000313" key="2">
    <source>
        <dbReference type="Proteomes" id="UP000266673"/>
    </source>
</evidence>